<keyword evidence="3" id="KW-1185">Reference proteome</keyword>
<accession>A0A1I3PBL8</accession>
<dbReference type="AlphaFoldDB" id="A0A1I3PBL8"/>
<evidence type="ECO:0000256" key="1">
    <source>
        <dbReference type="SAM" id="MobiDB-lite"/>
    </source>
</evidence>
<dbReference type="EMBL" id="FORH01000002">
    <property type="protein sequence ID" value="SFJ18938.1"/>
    <property type="molecule type" value="Genomic_DNA"/>
</dbReference>
<protein>
    <submittedName>
        <fullName evidence="2">Uncharacterized protein</fullName>
    </submittedName>
</protein>
<feature type="region of interest" description="Disordered" evidence="1">
    <location>
        <begin position="1"/>
        <end position="47"/>
    </location>
</feature>
<gene>
    <name evidence="2" type="ORF">SAMN04487991_1625</name>
</gene>
<name>A0A1I3PBL8_9RHOB</name>
<reference evidence="3" key="1">
    <citation type="submission" date="2016-10" db="EMBL/GenBank/DDBJ databases">
        <authorList>
            <person name="Varghese N."/>
            <person name="Submissions S."/>
        </authorList>
    </citation>
    <scope>NUCLEOTIDE SEQUENCE [LARGE SCALE GENOMIC DNA]</scope>
    <source>
        <strain evidence="3">DSM 26471</strain>
    </source>
</reference>
<organism evidence="2 3">
    <name type="scientific">Celeribacter neptunius</name>
    <dbReference type="NCBI Taxonomy" id="588602"/>
    <lineage>
        <taxon>Bacteria</taxon>
        <taxon>Pseudomonadati</taxon>
        <taxon>Pseudomonadota</taxon>
        <taxon>Alphaproteobacteria</taxon>
        <taxon>Rhodobacterales</taxon>
        <taxon>Roseobacteraceae</taxon>
        <taxon>Celeribacter</taxon>
    </lineage>
</organism>
<evidence type="ECO:0000313" key="2">
    <source>
        <dbReference type="EMBL" id="SFJ18938.1"/>
    </source>
</evidence>
<proteinExistence type="predicted"/>
<evidence type="ECO:0000313" key="3">
    <source>
        <dbReference type="Proteomes" id="UP000199630"/>
    </source>
</evidence>
<dbReference type="Proteomes" id="UP000199630">
    <property type="component" value="Unassembled WGS sequence"/>
</dbReference>
<sequence length="62" mass="6928">MVSSHGRVTCAMKSQPASRPRFTRPGPAKNRPGMKSARHEKRGPKAPFLVRFSSQVVILIQR</sequence>